<dbReference type="AlphaFoldDB" id="A0A8X8ZY39"/>
<dbReference type="EMBL" id="PNBA02000006">
    <property type="protein sequence ID" value="KAG6421228.1"/>
    <property type="molecule type" value="Genomic_DNA"/>
</dbReference>
<dbReference type="Proteomes" id="UP000298416">
    <property type="component" value="Unassembled WGS sequence"/>
</dbReference>
<sequence>MTFVVIDAAWSKKLLDSMFHKAESWLANLSPLPQFEPRGNSYLLLGDVDVQRRRAQKANYRSYLISSAVPRRNRKHTLLQQLEIPAVTALNRFNRCLQYIAVDLDLS</sequence>
<organism evidence="1">
    <name type="scientific">Salvia splendens</name>
    <name type="common">Scarlet sage</name>
    <dbReference type="NCBI Taxonomy" id="180675"/>
    <lineage>
        <taxon>Eukaryota</taxon>
        <taxon>Viridiplantae</taxon>
        <taxon>Streptophyta</taxon>
        <taxon>Embryophyta</taxon>
        <taxon>Tracheophyta</taxon>
        <taxon>Spermatophyta</taxon>
        <taxon>Magnoliopsida</taxon>
        <taxon>eudicotyledons</taxon>
        <taxon>Gunneridae</taxon>
        <taxon>Pentapetalae</taxon>
        <taxon>asterids</taxon>
        <taxon>lamiids</taxon>
        <taxon>Lamiales</taxon>
        <taxon>Lamiaceae</taxon>
        <taxon>Nepetoideae</taxon>
        <taxon>Mentheae</taxon>
        <taxon>Salviinae</taxon>
        <taxon>Salvia</taxon>
        <taxon>Salvia subgen. Calosphace</taxon>
        <taxon>core Calosphace</taxon>
    </lineage>
</organism>
<reference evidence="1" key="1">
    <citation type="submission" date="2018-01" db="EMBL/GenBank/DDBJ databases">
        <authorList>
            <person name="Mao J.F."/>
        </authorList>
    </citation>
    <scope>NUCLEOTIDE SEQUENCE</scope>
    <source>
        <strain evidence="1">Huo1</strain>
        <tissue evidence="1">Leaf</tissue>
    </source>
</reference>
<keyword evidence="2" id="KW-1185">Reference proteome</keyword>
<evidence type="ECO:0000313" key="1">
    <source>
        <dbReference type="EMBL" id="KAG6421228.1"/>
    </source>
</evidence>
<name>A0A8X8ZY39_SALSN</name>
<accession>A0A8X8ZY39</accession>
<evidence type="ECO:0000313" key="2">
    <source>
        <dbReference type="Proteomes" id="UP000298416"/>
    </source>
</evidence>
<proteinExistence type="predicted"/>
<gene>
    <name evidence="1" type="ORF">SASPL_117778</name>
</gene>
<reference evidence="1" key="2">
    <citation type="submission" date="2020-08" db="EMBL/GenBank/DDBJ databases">
        <title>Plant Genome Project.</title>
        <authorList>
            <person name="Zhang R.-G."/>
        </authorList>
    </citation>
    <scope>NUCLEOTIDE SEQUENCE</scope>
    <source>
        <strain evidence="1">Huo1</strain>
        <tissue evidence="1">Leaf</tissue>
    </source>
</reference>
<comment type="caution">
    <text evidence="1">The sequence shown here is derived from an EMBL/GenBank/DDBJ whole genome shotgun (WGS) entry which is preliminary data.</text>
</comment>
<protein>
    <submittedName>
        <fullName evidence="1">Uncharacterized protein</fullName>
    </submittedName>
</protein>